<dbReference type="Proteomes" id="UP000249819">
    <property type="component" value="Unassembled WGS sequence"/>
</dbReference>
<accession>A0A327VKI5</accession>
<keyword evidence="2" id="KW-1185">Reference proteome</keyword>
<protein>
    <submittedName>
        <fullName evidence="1">6-bladed beta-propeller protein</fullName>
    </submittedName>
</protein>
<comment type="caution">
    <text evidence="1">The sequence shown here is derived from an EMBL/GenBank/DDBJ whole genome shotgun (WGS) entry which is preliminary data.</text>
</comment>
<dbReference type="AlphaFoldDB" id="A0A327VKI5"/>
<evidence type="ECO:0000313" key="1">
    <source>
        <dbReference type="EMBL" id="RAJ73688.1"/>
    </source>
</evidence>
<sequence>MLSTQAKHPYILLMRHLFPLTGIVLLCCAALTLHAQERVLRIDPNTARGGTSSKVYEDVQYIPLETTKESLFGKINTMEVTEKYFIISDETTNAILIFEKNGKFHAKMAGGKMAQYGWPGSIGGMTVDREKNTIVYYQFNKSLRIICDFDGKELKREKLDSKYIIAYNTRFKDGKVLSHNFVSRDKKDTIMHEFEVYKDTIRTNQFLPIHLHKALISTDFFYSQGIVQLTPTNSKEYVYYNKVYSDVIHRISSDTATVAFKVVYPMSMTLPPGFGTDTTLDNKRIEFLQKNKNTIYGAGYITDVKNILLFRLLSYDMWNDTNNSFAYNLQSNTLFCMEKITSDSSTYFLPVATSTGWSRGGFHCVQDDYCYVSHPSNVMFNAYEANKAARKVVYPPALQQYFSKGKSSDNPVIVMFKFKDKF</sequence>
<proteinExistence type="predicted"/>
<organism evidence="1 2">
    <name type="scientific">Chitinophaga dinghuensis</name>
    <dbReference type="NCBI Taxonomy" id="1539050"/>
    <lineage>
        <taxon>Bacteria</taxon>
        <taxon>Pseudomonadati</taxon>
        <taxon>Bacteroidota</taxon>
        <taxon>Chitinophagia</taxon>
        <taxon>Chitinophagales</taxon>
        <taxon>Chitinophagaceae</taxon>
        <taxon>Chitinophaga</taxon>
    </lineage>
</organism>
<reference evidence="1 2" key="1">
    <citation type="submission" date="2018-06" db="EMBL/GenBank/DDBJ databases">
        <title>Genomic Encyclopedia of Archaeal and Bacterial Type Strains, Phase II (KMG-II): from individual species to whole genera.</title>
        <authorList>
            <person name="Goeker M."/>
        </authorList>
    </citation>
    <scope>NUCLEOTIDE SEQUENCE [LARGE SCALE GENOMIC DNA]</scope>
    <source>
        <strain evidence="1 2">DSM 29821</strain>
    </source>
</reference>
<gene>
    <name evidence="1" type="ORF">CLV59_11229</name>
</gene>
<evidence type="ECO:0000313" key="2">
    <source>
        <dbReference type="Proteomes" id="UP000249819"/>
    </source>
</evidence>
<name>A0A327VKI5_9BACT</name>
<dbReference type="Pfam" id="PF17170">
    <property type="entry name" value="DUF5128"/>
    <property type="match status" value="1"/>
</dbReference>
<dbReference type="EMBL" id="QLMA01000012">
    <property type="protein sequence ID" value="RAJ73688.1"/>
    <property type="molecule type" value="Genomic_DNA"/>
</dbReference>